<dbReference type="InterPro" id="IPR005475">
    <property type="entry name" value="Transketolase-like_Pyr-bd"/>
</dbReference>
<evidence type="ECO:0000256" key="7">
    <source>
        <dbReference type="ARBA" id="ARBA00022977"/>
    </source>
</evidence>
<dbReference type="HAMAP" id="MF_00315">
    <property type="entry name" value="DXP_synth"/>
    <property type="match status" value="1"/>
</dbReference>
<evidence type="ECO:0000256" key="6">
    <source>
        <dbReference type="ARBA" id="ARBA00022842"/>
    </source>
</evidence>
<comment type="pathway">
    <text evidence="1 10">Metabolic intermediate biosynthesis; 1-deoxy-D-xylulose 5-phosphate biosynthesis; 1-deoxy-D-xylulose 5-phosphate from D-glyceraldehyde 3-phosphate and pyruvate: step 1/1.</text>
</comment>
<keyword evidence="9 10" id="KW-0414">Isoprene biosynthesis</keyword>
<dbReference type="PROSITE" id="PS00801">
    <property type="entry name" value="TRANSKETOLASE_1"/>
    <property type="match status" value="1"/>
</dbReference>
<dbReference type="Proteomes" id="UP000658131">
    <property type="component" value="Unassembled WGS sequence"/>
</dbReference>
<dbReference type="Pfam" id="PF02779">
    <property type="entry name" value="Transket_pyr"/>
    <property type="match status" value="1"/>
</dbReference>
<keyword evidence="7 10" id="KW-0784">Thiamine biosynthesis</keyword>
<dbReference type="InterPro" id="IPR029061">
    <property type="entry name" value="THDP-binding"/>
</dbReference>
<organism evidence="12 13">
    <name type="scientific">Yanshouia hominis</name>
    <dbReference type="NCBI Taxonomy" id="2763673"/>
    <lineage>
        <taxon>Bacteria</taxon>
        <taxon>Bacillati</taxon>
        <taxon>Bacillota</taxon>
        <taxon>Clostridia</taxon>
        <taxon>Eubacteriales</taxon>
        <taxon>Oscillospiraceae</taxon>
        <taxon>Yanshouia</taxon>
    </lineage>
</organism>
<evidence type="ECO:0000256" key="9">
    <source>
        <dbReference type="ARBA" id="ARBA00023229"/>
    </source>
</evidence>
<dbReference type="InterPro" id="IPR009014">
    <property type="entry name" value="Transketo_C/PFOR_II"/>
</dbReference>
<dbReference type="RefSeq" id="WP_262400662.1">
    <property type="nucleotide sequence ID" value="NZ_JACRTB010000023.1"/>
</dbReference>
<name>A0ABR7NNI5_9FIRM</name>
<evidence type="ECO:0000313" key="12">
    <source>
        <dbReference type="EMBL" id="MBC8577198.1"/>
    </source>
</evidence>
<evidence type="ECO:0000259" key="11">
    <source>
        <dbReference type="SMART" id="SM00861"/>
    </source>
</evidence>
<keyword evidence="13" id="KW-1185">Reference proteome</keyword>
<feature type="binding site" evidence="10">
    <location>
        <position position="288"/>
    </location>
    <ligand>
        <name>thiamine diphosphate</name>
        <dbReference type="ChEBI" id="CHEBI:58937"/>
    </ligand>
</feature>
<comment type="function">
    <text evidence="10">Catalyzes the acyloin condensation reaction between C atoms 2 and 3 of pyruvate and glyceraldehyde 3-phosphate to yield 1-deoxy-D-xylulose-5-phosphate (DXP).</text>
</comment>
<dbReference type="SUPFAM" id="SSF52922">
    <property type="entry name" value="TK C-terminal domain-like"/>
    <property type="match status" value="1"/>
</dbReference>
<evidence type="ECO:0000256" key="5">
    <source>
        <dbReference type="ARBA" id="ARBA00022723"/>
    </source>
</evidence>
<dbReference type="GO" id="GO:0008661">
    <property type="term" value="F:1-deoxy-D-xylulose-5-phosphate synthase activity"/>
    <property type="evidence" value="ECO:0007669"/>
    <property type="project" value="UniProtKB-EC"/>
</dbReference>
<evidence type="ECO:0000256" key="10">
    <source>
        <dbReference type="HAMAP-Rule" id="MF_00315"/>
    </source>
</evidence>
<keyword evidence="5 10" id="KW-0479">Metal-binding</keyword>
<evidence type="ECO:0000256" key="1">
    <source>
        <dbReference type="ARBA" id="ARBA00004980"/>
    </source>
</evidence>
<comment type="catalytic activity">
    <reaction evidence="10">
        <text>D-glyceraldehyde 3-phosphate + pyruvate + H(+) = 1-deoxy-D-xylulose 5-phosphate + CO2</text>
        <dbReference type="Rhea" id="RHEA:12605"/>
        <dbReference type="ChEBI" id="CHEBI:15361"/>
        <dbReference type="ChEBI" id="CHEBI:15378"/>
        <dbReference type="ChEBI" id="CHEBI:16526"/>
        <dbReference type="ChEBI" id="CHEBI:57792"/>
        <dbReference type="ChEBI" id="CHEBI:59776"/>
        <dbReference type="EC" id="2.2.1.7"/>
    </reaction>
</comment>
<reference evidence="12 13" key="1">
    <citation type="submission" date="2020-08" db="EMBL/GenBank/DDBJ databases">
        <title>Genome public.</title>
        <authorList>
            <person name="Liu C."/>
            <person name="Sun Q."/>
        </authorList>
    </citation>
    <scope>NUCLEOTIDE SEQUENCE [LARGE SCALE GENOMIC DNA]</scope>
    <source>
        <strain evidence="12 13">BX1</strain>
    </source>
</reference>
<feature type="binding site" evidence="10">
    <location>
        <position position="76"/>
    </location>
    <ligand>
        <name>thiamine diphosphate</name>
        <dbReference type="ChEBI" id="CHEBI:58937"/>
    </ligand>
</feature>
<comment type="cofactor">
    <cofactor evidence="10">
        <name>thiamine diphosphate</name>
        <dbReference type="ChEBI" id="CHEBI:58937"/>
    </cofactor>
    <text evidence="10">Binds 1 thiamine pyrophosphate per subunit.</text>
</comment>
<evidence type="ECO:0000256" key="4">
    <source>
        <dbReference type="ARBA" id="ARBA00022679"/>
    </source>
</evidence>
<dbReference type="CDD" id="cd07033">
    <property type="entry name" value="TPP_PYR_DXS_TK_like"/>
    <property type="match status" value="1"/>
</dbReference>
<keyword evidence="4 10" id="KW-0808">Transferase</keyword>
<dbReference type="EMBL" id="JACRTB010000023">
    <property type="protein sequence ID" value="MBC8577198.1"/>
    <property type="molecule type" value="Genomic_DNA"/>
</dbReference>
<dbReference type="PROSITE" id="PS00802">
    <property type="entry name" value="TRANSKETOLASE_2"/>
    <property type="match status" value="1"/>
</dbReference>
<feature type="domain" description="Transketolase-like pyrimidine-binding" evidence="11">
    <location>
        <begin position="317"/>
        <end position="483"/>
    </location>
</feature>
<feature type="binding site" evidence="10">
    <location>
        <position position="148"/>
    </location>
    <ligand>
        <name>Mg(2+)</name>
        <dbReference type="ChEBI" id="CHEBI:18420"/>
    </ligand>
</feature>
<evidence type="ECO:0000256" key="2">
    <source>
        <dbReference type="ARBA" id="ARBA00011081"/>
    </source>
</evidence>
<dbReference type="InterPro" id="IPR005477">
    <property type="entry name" value="Dxylulose-5-P_synthase"/>
</dbReference>
<comment type="cofactor">
    <cofactor evidence="10">
        <name>Mg(2+)</name>
        <dbReference type="ChEBI" id="CHEBI:18420"/>
    </cofactor>
    <text evidence="10">Binds 1 Mg(2+) ion per subunit.</text>
</comment>
<feature type="binding site" evidence="10">
    <location>
        <position position="177"/>
    </location>
    <ligand>
        <name>Mg(2+)</name>
        <dbReference type="ChEBI" id="CHEBI:18420"/>
    </ligand>
</feature>
<dbReference type="PANTHER" id="PTHR43322">
    <property type="entry name" value="1-D-DEOXYXYLULOSE 5-PHOSPHATE SYNTHASE-RELATED"/>
    <property type="match status" value="1"/>
</dbReference>
<dbReference type="SMART" id="SM00861">
    <property type="entry name" value="Transket_pyr"/>
    <property type="match status" value="1"/>
</dbReference>
<evidence type="ECO:0000256" key="3">
    <source>
        <dbReference type="ARBA" id="ARBA00011738"/>
    </source>
</evidence>
<dbReference type="PANTHER" id="PTHR43322:SF5">
    <property type="entry name" value="1-DEOXY-D-XYLULOSE-5-PHOSPHATE SYNTHASE, CHLOROPLASTIC"/>
    <property type="match status" value="1"/>
</dbReference>
<keyword evidence="8 10" id="KW-0786">Thiamine pyrophosphate</keyword>
<evidence type="ECO:0000313" key="13">
    <source>
        <dbReference type="Proteomes" id="UP000658131"/>
    </source>
</evidence>
<gene>
    <name evidence="10" type="primary">dxs</name>
    <name evidence="12" type="ORF">H8717_12370</name>
</gene>
<dbReference type="Gene3D" id="3.40.50.970">
    <property type="match status" value="2"/>
</dbReference>
<dbReference type="Pfam" id="PF13292">
    <property type="entry name" value="DXP_synthase_N"/>
    <property type="match status" value="1"/>
</dbReference>
<feature type="binding site" evidence="10">
    <location>
        <begin position="117"/>
        <end position="119"/>
    </location>
    <ligand>
        <name>thiamine diphosphate</name>
        <dbReference type="ChEBI" id="CHEBI:58937"/>
    </ligand>
</feature>
<accession>A0ABR7NNI5</accession>
<comment type="similarity">
    <text evidence="2 10">Belongs to the transketolase family. DXPS subfamily.</text>
</comment>
<comment type="caution">
    <text evidence="12">The sequence shown here is derived from an EMBL/GenBank/DDBJ whole genome shotgun (WGS) entry which is preliminary data.</text>
</comment>
<dbReference type="Gene3D" id="3.40.50.920">
    <property type="match status" value="1"/>
</dbReference>
<proteinExistence type="inferred from homology"/>
<dbReference type="CDD" id="cd02007">
    <property type="entry name" value="TPP_DXS"/>
    <property type="match status" value="1"/>
</dbReference>
<dbReference type="EC" id="2.2.1.7" evidence="10"/>
<feature type="binding site" evidence="10">
    <location>
        <begin position="149"/>
        <end position="150"/>
    </location>
    <ligand>
        <name>thiamine diphosphate</name>
        <dbReference type="ChEBI" id="CHEBI:58937"/>
    </ligand>
</feature>
<evidence type="ECO:0000256" key="8">
    <source>
        <dbReference type="ARBA" id="ARBA00023052"/>
    </source>
</evidence>
<feature type="binding site" evidence="10">
    <location>
        <position position="177"/>
    </location>
    <ligand>
        <name>thiamine diphosphate</name>
        <dbReference type="ChEBI" id="CHEBI:58937"/>
    </ligand>
</feature>
<dbReference type="NCBIfam" id="NF003933">
    <property type="entry name" value="PRK05444.2-2"/>
    <property type="match status" value="1"/>
</dbReference>
<sequence length="626" mass="67960">MSSNEILASIKEPGQLHRLSFLQMEKLAGELRTVLVDTVSRTGGHLASNLGVVELTIALLHCLSLDEDKIVWDVGHQCYSYKLLTGRRGRFSTLRQEGGLSGFPKRAESRYDHFIAGHASTSLAAAYGLKRAMTLRREPGAVAAVVGDGSFTGGMIYEGLNNIGKSGENLIVILNDNEMAISRNEGALAKYLSVIRSKPAYFKIKKNTEHLLLGMPVVGKPLRDLAWGSKMALKKVIYSTTFFEELGFAYLGPVDGHDLKSLCDVITQAKAMNCPCLIHVRTQKGKGYHFSEKNPGMFHGVSKFDAASGRPLSASGENFSEVFGKELLRCAEKDEKICAITAAMEHGTGLQHFARKFKASGRYYDVGIAEEFAATLSASLAAGGMLPVFAVYSTFLQRCCDQLIHDIAIEPQHLVIGIDRAGIVGDDGETHQGIFDAAMLSMVPNLTLFAPANYHELRQMLRTALYEVKGPAALRYPRGAEPASLAGWQGDGGAYDMVGGPENRMLVVTYGRTFAAALEASRQQDDISVLKLNRLLPLPVEAVRAASAFESILFVEEGIRSGGIGMQFLSALEETGYRGTAKLHAIDGFVPQSTVPSALHRLGLDSEGILNCLSRFGGEMSNFRKR</sequence>
<keyword evidence="6 10" id="KW-0460">Magnesium</keyword>
<dbReference type="NCBIfam" id="TIGR00204">
    <property type="entry name" value="dxs"/>
    <property type="match status" value="1"/>
</dbReference>
<feature type="binding site" evidence="10">
    <location>
        <position position="370"/>
    </location>
    <ligand>
        <name>thiamine diphosphate</name>
        <dbReference type="ChEBI" id="CHEBI:58937"/>
    </ligand>
</feature>
<dbReference type="SUPFAM" id="SSF52518">
    <property type="entry name" value="Thiamin diphosphate-binding fold (THDP-binding)"/>
    <property type="match status" value="2"/>
</dbReference>
<protein>
    <recommendedName>
        <fullName evidence="10">1-deoxy-D-xylulose-5-phosphate synthase</fullName>
        <ecNumber evidence="10">2.2.1.7</ecNumber>
    </recommendedName>
    <alternativeName>
        <fullName evidence="10">1-deoxyxylulose-5-phosphate synthase</fullName>
        <shortName evidence="10">DXP synthase</shortName>
        <shortName evidence="10">DXPS</shortName>
    </alternativeName>
</protein>
<comment type="subunit">
    <text evidence="3 10">Homodimer.</text>
</comment>
<dbReference type="InterPro" id="IPR020826">
    <property type="entry name" value="Transketolase_BS"/>
</dbReference>
<dbReference type="InterPro" id="IPR049557">
    <property type="entry name" value="Transketolase_CS"/>
</dbReference>